<dbReference type="EMBL" id="CQVU01000002">
    <property type="protein sequence ID" value="CNZ95910.1"/>
    <property type="molecule type" value="Genomic_DNA"/>
</dbReference>
<dbReference type="EMBL" id="LR216058">
    <property type="protein sequence ID" value="VFI32993.1"/>
    <property type="molecule type" value="Genomic_DNA"/>
</dbReference>
<gene>
    <name evidence="5 6" type="primary">scpB</name>
    <name evidence="20" type="ORF">A5N45_07995</name>
    <name evidence="24" type="ORF">AZJ28_01250</name>
    <name evidence="23" type="ORF">AZJ70_06560</name>
    <name evidence="22" type="ORF">AZK02_05655</name>
    <name evidence="6" type="ORF">ERS019209_00256</name>
    <name evidence="7" type="ORF">ERS019316_00658</name>
    <name evidence="10" type="ORF">ERS020924_00455</name>
    <name evidence="11" type="ORF">ERS021218_00847</name>
    <name evidence="8" type="ORF">ERS021383_00214</name>
    <name evidence="9" type="ORF">ERS096071_01213</name>
    <name evidence="15" type="ORF">GM535_01640</name>
    <name evidence="18" type="ORF">GM536_00135</name>
    <name evidence="19" type="ORF">GM537_08440</name>
    <name evidence="14" type="ORF">GM539_02220</name>
    <name evidence="16" type="ORF">GM543_02030</name>
    <name evidence="17" type="ORF">GM544_07000</name>
    <name evidence="13" type="ORF">GM545_00140</name>
    <name evidence="21" type="ORF">NCTC13734_01997</name>
    <name evidence="12" type="ORF">RLG82_08465</name>
    <name evidence="31" type="ORF">SAMEA104154639_00452</name>
    <name evidence="27" type="ORF">SAMEA2627268_02310</name>
    <name evidence="28" type="ORF">SAMEA2696453_02229</name>
    <name evidence="32" type="ORF">SAMEA3171064_01256</name>
    <name evidence="26" type="ORF">SAMEA3353631_01587</name>
    <name evidence="29" type="ORF">SAMEA3354366_01787</name>
    <name evidence="30" type="ORF">SAMEA3390019_01155</name>
    <name evidence="25" type="ORF">SAMEA3431391_01734</name>
</gene>
<evidence type="ECO:0000313" key="49">
    <source>
        <dbReference type="Proteomes" id="UP000320896"/>
    </source>
</evidence>
<evidence type="ECO:0000313" key="27">
    <source>
        <dbReference type="EMBL" id="VMD03639.1"/>
    </source>
</evidence>
<dbReference type="Proteomes" id="UP000311674">
    <property type="component" value="Unassembled WGS sequence"/>
</dbReference>
<comment type="similarity">
    <text evidence="5">Belongs to the ScpB family.</text>
</comment>
<dbReference type="SUPFAM" id="SSF46785">
    <property type="entry name" value="Winged helix' DNA-binding domain"/>
    <property type="match status" value="2"/>
</dbReference>
<dbReference type="Proteomes" id="UP000315060">
    <property type="component" value="Unassembled WGS sequence"/>
</dbReference>
<evidence type="ECO:0000313" key="28">
    <source>
        <dbReference type="EMBL" id="VOG89226.1"/>
    </source>
</evidence>
<keyword evidence="1 5" id="KW-0963">Cytoplasm</keyword>
<dbReference type="EMBL" id="WNHJ01000005">
    <property type="protein sequence ID" value="MTV62256.1"/>
    <property type="molecule type" value="Genomic_DNA"/>
</dbReference>
<evidence type="ECO:0000313" key="33">
    <source>
        <dbReference type="Proteomes" id="UP000040910"/>
    </source>
</evidence>
<dbReference type="EMBL" id="VMYC01000016">
    <property type="protein sequence ID" value="TVX72409.1"/>
    <property type="molecule type" value="Genomic_DNA"/>
</dbReference>
<comment type="subunit">
    <text evidence="5">Homodimer. Homodimerization may be required to stabilize the binding of ScpA to the Smc head domains. Component of a cohesin-like complex composed of ScpA, ScpB and the Smc homodimer, in which ScpA and ScpB bind to the head domain of Smc. The presence of the three proteins is required for the association of the complex with DNA.</text>
</comment>
<dbReference type="InterPro" id="IPR036390">
    <property type="entry name" value="WH_DNA-bd_sf"/>
</dbReference>
<reference evidence="21 40" key="4">
    <citation type="submission" date="2018-06" db="EMBL/GenBank/DDBJ databases">
        <authorList>
            <consortium name="Pathogen Informatics"/>
            <person name="Doyle S."/>
        </authorList>
    </citation>
    <scope>NUCLEOTIDE SEQUENCE [LARGE SCALE GENOMIC DNA]</scope>
    <source>
        <strain evidence="21 40">NCTC13734</strain>
    </source>
</reference>
<dbReference type="EMBL" id="CAAXWD010000006">
    <property type="protein sequence ID" value="VQD07161.1"/>
    <property type="molecule type" value="Genomic_DNA"/>
</dbReference>
<evidence type="ECO:0000313" key="37">
    <source>
        <dbReference type="Proteomes" id="UP000046095"/>
    </source>
</evidence>
<evidence type="ECO:0000313" key="56">
    <source>
        <dbReference type="Proteomes" id="UP000490982"/>
    </source>
</evidence>
<comment type="subcellular location">
    <subcellularLocation>
        <location evidence="5">Cytoplasm</location>
    </subcellularLocation>
    <text evidence="5">Associated with two foci at the outer edges of the nucleoid region in young cells, and at four foci within both cell halves in older cells.</text>
</comment>
<dbReference type="Proteomes" id="UP000467349">
    <property type="component" value="Unassembled WGS sequence"/>
</dbReference>
<dbReference type="FunFam" id="1.10.10.10:FF:000507">
    <property type="entry name" value="Segregation and condensation protein B"/>
    <property type="match status" value="1"/>
</dbReference>
<evidence type="ECO:0000313" key="24">
    <source>
        <dbReference type="EMBL" id="TVX72409.1"/>
    </source>
</evidence>
<dbReference type="GO" id="GO:0051304">
    <property type="term" value="P:chromosome separation"/>
    <property type="evidence" value="ECO:0007669"/>
    <property type="project" value="InterPro"/>
</dbReference>
<evidence type="ECO:0000256" key="4">
    <source>
        <dbReference type="ARBA" id="ARBA00023306"/>
    </source>
</evidence>
<evidence type="ECO:0000313" key="46">
    <source>
        <dbReference type="Proteomes" id="UP000314170"/>
    </source>
</evidence>
<dbReference type="EMBL" id="CRVC01000008">
    <property type="protein sequence ID" value="COR50619.1"/>
    <property type="molecule type" value="Genomic_DNA"/>
</dbReference>
<evidence type="ECO:0000313" key="30">
    <source>
        <dbReference type="EMBL" id="VSC31574.1"/>
    </source>
</evidence>
<evidence type="ECO:0000313" key="16">
    <source>
        <dbReference type="EMBL" id="MTV86340.1"/>
    </source>
</evidence>
<dbReference type="EMBL" id="WNHX01000005">
    <property type="protein sequence ID" value="MTV86340.1"/>
    <property type="molecule type" value="Genomic_DNA"/>
</dbReference>
<evidence type="ECO:0000313" key="7">
    <source>
        <dbReference type="EMBL" id="CIV14959.1"/>
    </source>
</evidence>
<reference evidence="11 37" key="2">
    <citation type="submission" date="2015-03" db="EMBL/GenBank/DDBJ databases">
        <authorList>
            <person name="Murphy D."/>
        </authorList>
    </citation>
    <scope>NUCLEOTIDE SEQUENCE [LARGE SCALE GENOMIC DNA]</scope>
    <source>
        <strain evidence="11 37">SMRU1708</strain>
    </source>
</reference>
<dbReference type="GO" id="GO:0051301">
    <property type="term" value="P:cell division"/>
    <property type="evidence" value="ECO:0007669"/>
    <property type="project" value="UniProtKB-KW"/>
</dbReference>
<dbReference type="EMBL" id="CMWB01000019">
    <property type="protein sequence ID" value="CKJ16842.1"/>
    <property type="molecule type" value="Genomic_DNA"/>
</dbReference>
<dbReference type="EMBL" id="WNIB01000032">
    <property type="protein sequence ID" value="MTV90225.1"/>
    <property type="molecule type" value="Genomic_DNA"/>
</dbReference>
<evidence type="ECO:0000313" key="40">
    <source>
        <dbReference type="Proteomes" id="UP000254854"/>
    </source>
</evidence>
<dbReference type="Proteomes" id="UP000045541">
    <property type="component" value="Unassembled WGS sequence"/>
</dbReference>
<evidence type="ECO:0000313" key="25">
    <source>
        <dbReference type="EMBL" id="VFI32993.1"/>
    </source>
</evidence>
<dbReference type="EMBL" id="UHFW01000006">
    <property type="protein sequence ID" value="SUN90919.1"/>
    <property type="molecule type" value="Genomic_DNA"/>
</dbReference>
<evidence type="ECO:0000313" key="53">
    <source>
        <dbReference type="Proteomes" id="UP000469505"/>
    </source>
</evidence>
<dbReference type="Proteomes" id="UP000320896">
    <property type="component" value="Unassembled WGS sequence"/>
</dbReference>
<reference evidence="47 48" key="6">
    <citation type="submission" date="2019-07" db="EMBL/GenBank/DDBJ databases">
        <authorList>
            <person name="Mohale T."/>
        </authorList>
    </citation>
    <scope>NUCLEOTIDE SEQUENCE [LARGE SCALE GENOMIC DNA]</scope>
    <source>
        <strain evidence="23 49">NTPn 126</strain>
        <strain evidence="22 48">NTPn 189</strain>
        <strain evidence="24 47">NTPn 59</strain>
    </source>
</reference>
<evidence type="ECO:0000313" key="9">
    <source>
        <dbReference type="EMBL" id="CKJ16842.1"/>
    </source>
</evidence>
<dbReference type="EMBL" id="VMWH01000068">
    <property type="protein sequence ID" value="TVW84329.1"/>
    <property type="molecule type" value="Genomic_DNA"/>
</dbReference>
<dbReference type="OMA" id="PGHPKLY"/>
<evidence type="ECO:0000313" key="54">
    <source>
        <dbReference type="Proteomes" id="UP000474228"/>
    </source>
</evidence>
<evidence type="ECO:0000313" key="34">
    <source>
        <dbReference type="Proteomes" id="UP000042967"/>
    </source>
</evidence>
<reference evidence="51 52" key="7">
    <citation type="submission" date="2019-11" db="EMBL/GenBank/DDBJ databases">
        <title>Growth characteristics of pneumococcus vary with the chemical composition of the capsule and with environmental conditions.</title>
        <authorList>
            <person name="Tothpal A."/>
            <person name="Desobry K."/>
            <person name="Joshi S."/>
            <person name="Wyllie A.L."/>
            <person name="Weinberger D.M."/>
        </authorList>
    </citation>
    <scope>NUCLEOTIDE SEQUENCE [LARGE SCALE GENOMIC DNA]</scope>
    <source>
        <strain evidence="52">pnumococcus09N</strain>
        <strain evidence="13">Pnumococcus09N</strain>
        <strain evidence="15">Pnumococcus10A</strain>
        <strain evidence="55">pnumococcus15C</strain>
        <strain evidence="17">Pnumococcus15C</strain>
        <strain evidence="18">Pnumococcus19F</strain>
        <strain evidence="51">pnumococcus19F</strain>
        <strain evidence="14">Pnumococcus22F</strain>
        <strain evidence="54">pnumococcus22F</strain>
        <strain evidence="56">pnumococcus23A</strain>
        <strain evidence="19">Pnumococcus23A</strain>
        <strain evidence="16">Pnumococcus35B</strain>
        <strain evidence="53">pnumococcus35B</strain>
    </source>
</reference>
<evidence type="ECO:0000313" key="41">
    <source>
        <dbReference type="Proteomes" id="UP000298847"/>
    </source>
</evidence>
<dbReference type="Proteomes" id="UP000043005">
    <property type="component" value="Unassembled WGS sequence"/>
</dbReference>
<dbReference type="Proteomes" id="UP000048507">
    <property type="component" value="Unassembled WGS sequence"/>
</dbReference>
<evidence type="ECO:0000313" key="10">
    <source>
        <dbReference type="EMBL" id="CNZ95910.1"/>
    </source>
</evidence>
<evidence type="ECO:0000313" key="22">
    <source>
        <dbReference type="EMBL" id="TVW27130.1"/>
    </source>
</evidence>
<dbReference type="EMBL" id="WNIA01000001">
    <property type="protein sequence ID" value="MTV97549.1"/>
    <property type="molecule type" value="Genomic_DNA"/>
</dbReference>
<dbReference type="EMBL" id="CFFA01000002">
    <property type="protein sequence ID" value="CEX61798.1"/>
    <property type="molecule type" value="Genomic_DNA"/>
</dbReference>
<dbReference type="InterPro" id="IPR005234">
    <property type="entry name" value="ScpB_csome_segregation"/>
</dbReference>
<evidence type="ECO:0000313" key="50">
    <source>
        <dbReference type="Proteomes" id="UP000358702"/>
    </source>
</evidence>
<dbReference type="Pfam" id="PF04079">
    <property type="entry name" value="SMC_ScpB"/>
    <property type="match status" value="1"/>
</dbReference>
<dbReference type="Proteomes" id="UP000318940">
    <property type="component" value="Unassembled WGS sequence"/>
</dbReference>
<dbReference type="Proteomes" id="UP000490982">
    <property type="component" value="Unassembled WGS sequence"/>
</dbReference>
<evidence type="ECO:0000313" key="26">
    <source>
        <dbReference type="EMBL" id="VKB70191.1"/>
    </source>
</evidence>
<protein>
    <recommendedName>
        <fullName evidence="5">Segregation and condensation protein B</fullName>
    </recommendedName>
</protein>
<dbReference type="RefSeq" id="WP_000105310.1">
    <property type="nucleotide sequence ID" value="NZ_AP018391.1"/>
</dbReference>
<reference evidence="20 39" key="3">
    <citation type="submission" date="2017-07" db="EMBL/GenBank/DDBJ databases">
        <title>Invasive disease caused simultaneously by more than one serotype of Streptococcus pneumoniae, South Africa.</title>
        <authorList>
            <person name="Ndlangisa K."/>
            <person name="Du Plessis M."/>
            <person name="Von Gottberg A."/>
        </authorList>
    </citation>
    <scope>NUCLEOTIDE SEQUENCE [LARGE SCALE GENOMIC DNA]</scope>
    <source>
        <strain evidence="20 39">8227-15B</strain>
    </source>
</reference>
<evidence type="ECO:0000313" key="21">
    <source>
        <dbReference type="EMBL" id="SUN90919.1"/>
    </source>
</evidence>
<dbReference type="EMBL" id="WNHS01000034">
    <property type="protein sequence ID" value="MTW24864.1"/>
    <property type="molecule type" value="Genomic_DNA"/>
</dbReference>
<dbReference type="PANTHER" id="PTHR34298:SF2">
    <property type="entry name" value="SEGREGATION AND CONDENSATION PROTEIN B"/>
    <property type="match status" value="1"/>
</dbReference>
<evidence type="ECO:0000313" key="48">
    <source>
        <dbReference type="Proteomes" id="UP000318940"/>
    </source>
</evidence>
<evidence type="ECO:0000313" key="39">
    <source>
        <dbReference type="Proteomes" id="UP000214939"/>
    </source>
</evidence>
<dbReference type="Proteomes" id="UP000358702">
    <property type="component" value="Unassembled WGS sequence"/>
</dbReference>
<keyword evidence="3 5" id="KW-0159">Chromosome partition</keyword>
<evidence type="ECO:0000313" key="14">
    <source>
        <dbReference type="EMBL" id="MTV62256.1"/>
    </source>
</evidence>
<evidence type="ECO:0000313" key="6">
    <source>
        <dbReference type="EMBL" id="CEX61798.1"/>
    </source>
</evidence>
<dbReference type="Proteomes" id="UP000469505">
    <property type="component" value="Unassembled WGS sequence"/>
</dbReference>
<dbReference type="EMBL" id="CAANCB010000008">
    <property type="protein sequence ID" value="VKB70191.1"/>
    <property type="molecule type" value="Genomic_DNA"/>
</dbReference>
<evidence type="ECO:0000313" key="36">
    <source>
        <dbReference type="Proteomes" id="UP000045541"/>
    </source>
</evidence>
<dbReference type="InterPro" id="IPR036388">
    <property type="entry name" value="WH-like_DNA-bd_sf"/>
</dbReference>
<dbReference type="OrthoDB" id="9806226at2"/>
<reference evidence="41 42" key="5">
    <citation type="submission" date="2019-04" db="EMBL/GenBank/DDBJ databases">
        <authorList>
            <consortium name="Pathogen Informatics"/>
        </authorList>
    </citation>
    <scope>NUCLEOTIDE SEQUENCE [LARGE SCALE GENOMIC DNA]</scope>
    <source>
        <strain evidence="25">GPS_HK_21-sc-2296565</strain>
        <strain evidence="32 45">GPSC129</strain>
        <strain evidence="30 43">GPSC148</strain>
        <strain evidence="26 50">GPSC21</strain>
        <strain evidence="29 41">GPSC22</strain>
        <strain evidence="31 46">GPSC38</strain>
        <strain evidence="42 44">GPSC47</strain>
    </source>
</reference>
<evidence type="ECO:0000313" key="45">
    <source>
        <dbReference type="Proteomes" id="UP000314107"/>
    </source>
</evidence>
<dbReference type="EMBL" id="VMVH01000051">
    <property type="protein sequence ID" value="TVW27130.1"/>
    <property type="molecule type" value="Genomic_DNA"/>
</dbReference>
<evidence type="ECO:0000256" key="3">
    <source>
        <dbReference type="ARBA" id="ARBA00022829"/>
    </source>
</evidence>
<dbReference type="Proteomes" id="UP000437160">
    <property type="component" value="Unassembled WGS sequence"/>
</dbReference>
<evidence type="ECO:0000256" key="1">
    <source>
        <dbReference type="ARBA" id="ARBA00022490"/>
    </source>
</evidence>
<evidence type="ECO:0000313" key="19">
    <source>
        <dbReference type="EMBL" id="MTW24864.1"/>
    </source>
</evidence>
<dbReference type="GO" id="GO:0006260">
    <property type="term" value="P:DNA replication"/>
    <property type="evidence" value="ECO:0007669"/>
    <property type="project" value="UniProtKB-UniRule"/>
</dbReference>
<dbReference type="Proteomes" id="UP000729182">
    <property type="component" value="Unassembled WGS sequence"/>
</dbReference>
<dbReference type="EMBL" id="CABBZR010000002">
    <property type="protein sequence ID" value="VSJ51107.1"/>
    <property type="molecule type" value="Genomic_DNA"/>
</dbReference>
<evidence type="ECO:0000313" key="42">
    <source>
        <dbReference type="Proteomes" id="UP000311381"/>
    </source>
</evidence>
<evidence type="ECO:0000313" key="18">
    <source>
        <dbReference type="EMBL" id="MTV97549.1"/>
    </source>
</evidence>
<evidence type="ECO:0000313" key="12">
    <source>
        <dbReference type="EMBL" id="MDS8039002.1"/>
    </source>
</evidence>
<dbReference type="EMBL" id="CABDQT010000012">
    <property type="protein sequence ID" value="VTH30743.1"/>
    <property type="molecule type" value="Genomic_DNA"/>
</dbReference>
<dbReference type="GO" id="GO:0005737">
    <property type="term" value="C:cytoplasm"/>
    <property type="evidence" value="ECO:0007669"/>
    <property type="project" value="UniProtKB-SubCell"/>
</dbReference>
<name>A0A064C4J6_STREE</name>
<evidence type="ECO:0000313" key="20">
    <source>
        <dbReference type="EMBL" id="OYL27636.1"/>
    </source>
</evidence>
<dbReference type="PANTHER" id="PTHR34298">
    <property type="entry name" value="SEGREGATION AND CONDENSATION PROTEIN B"/>
    <property type="match status" value="1"/>
</dbReference>
<dbReference type="GeneID" id="45219111"/>
<dbReference type="NCBIfam" id="TIGR00281">
    <property type="entry name" value="SMC-Scp complex subunit ScpB"/>
    <property type="match status" value="1"/>
</dbReference>
<organism evidence="19 56">
    <name type="scientific">Streptococcus pneumoniae</name>
    <dbReference type="NCBI Taxonomy" id="1313"/>
    <lineage>
        <taxon>Bacteria</taxon>
        <taxon>Bacillati</taxon>
        <taxon>Bacillota</taxon>
        <taxon>Bacilli</taxon>
        <taxon>Lactobacillales</taxon>
        <taxon>Streptococcaceae</taxon>
        <taxon>Streptococcus</taxon>
    </lineage>
</organism>
<dbReference type="EMBL" id="WNHU01000001">
    <property type="protein sequence ID" value="MTV42079.1"/>
    <property type="molecule type" value="Genomic_DNA"/>
</dbReference>
<evidence type="ECO:0000313" key="17">
    <source>
        <dbReference type="EMBL" id="MTV90225.1"/>
    </source>
</evidence>
<dbReference type="Proteomes" id="UP000214939">
    <property type="component" value="Unassembled WGS sequence"/>
</dbReference>
<dbReference type="EMBL" id="JAVPGZ010000221">
    <property type="protein sequence ID" value="MDS8039002.1"/>
    <property type="molecule type" value="Genomic_DNA"/>
</dbReference>
<evidence type="ECO:0000313" key="13">
    <source>
        <dbReference type="EMBL" id="MTV42079.1"/>
    </source>
</evidence>
<proteinExistence type="inferred from homology"/>
<dbReference type="Proteomes" id="UP000290138">
    <property type="component" value="Chromosome"/>
</dbReference>
<dbReference type="Proteomes" id="UP000254854">
    <property type="component" value="Unassembled WGS sequence"/>
</dbReference>
<dbReference type="Proteomes" id="UP000312530">
    <property type="component" value="Unassembled WGS sequence"/>
</dbReference>
<dbReference type="PIRSF" id="PIRSF019345">
    <property type="entry name" value="ScpB"/>
    <property type="match status" value="1"/>
</dbReference>
<evidence type="ECO:0000313" key="43">
    <source>
        <dbReference type="Proteomes" id="UP000311674"/>
    </source>
</evidence>
<dbReference type="EMBL" id="CAAQRO010000033">
    <property type="protein sequence ID" value="VMD03639.1"/>
    <property type="molecule type" value="Genomic_DNA"/>
</dbReference>
<evidence type="ECO:0000313" key="51">
    <source>
        <dbReference type="Proteomes" id="UP000437160"/>
    </source>
</evidence>
<dbReference type="AlphaFoldDB" id="A0A064C4J6"/>
<evidence type="ECO:0000313" key="44">
    <source>
        <dbReference type="Proteomes" id="UP000312530"/>
    </source>
</evidence>
<dbReference type="EMBL" id="CABBMN010000008">
    <property type="protein sequence ID" value="VSC31574.1"/>
    <property type="molecule type" value="Genomic_DNA"/>
</dbReference>
<evidence type="ECO:0000313" key="31">
    <source>
        <dbReference type="EMBL" id="VSJ51107.1"/>
    </source>
</evidence>
<evidence type="ECO:0000313" key="52">
    <source>
        <dbReference type="Proteomes" id="UP000467349"/>
    </source>
</evidence>
<dbReference type="Proteomes" id="UP000298847">
    <property type="component" value="Unassembled WGS sequence"/>
</dbReference>
<evidence type="ECO:0000313" key="11">
    <source>
        <dbReference type="EMBL" id="COR50619.1"/>
    </source>
</evidence>
<evidence type="ECO:0000256" key="2">
    <source>
        <dbReference type="ARBA" id="ARBA00022618"/>
    </source>
</evidence>
<dbReference type="Proteomes" id="UP000040910">
    <property type="component" value="Unassembled WGS sequence"/>
</dbReference>
<dbReference type="Proteomes" id="UP000311381">
    <property type="component" value="Unassembled WGS sequence"/>
</dbReference>
<dbReference type="PATRIC" id="fig|1313.13073.peg.2075"/>
<dbReference type="EMBL" id="CKLF01000006">
    <property type="protein sequence ID" value="CIV14959.1"/>
    <property type="molecule type" value="Genomic_DNA"/>
</dbReference>
<dbReference type="Proteomes" id="UP000046095">
    <property type="component" value="Unassembled WGS sequence"/>
</dbReference>
<evidence type="ECO:0000256" key="5">
    <source>
        <dbReference type="HAMAP-Rule" id="MF_01804"/>
    </source>
</evidence>
<dbReference type="FunFam" id="1.10.10.10:FF:000508">
    <property type="entry name" value="Segregation and condensation protein B"/>
    <property type="match status" value="1"/>
</dbReference>
<dbReference type="Proteomes" id="UP000314170">
    <property type="component" value="Unassembled WGS sequence"/>
</dbReference>
<sequence length="189" mass="21038">MSTLAKIEALLFVAGEDGIRVRQLAELLSLPPTGIQQSLGKLAQKYEKDPDSSLALIETSGAYRLVTKPQFAEILKEYSKAPINQSLSRAALETLSIIAYKQPITRIEIDAIRGVNSSGALAKLQAFDLIKEDGKKEVLGRPNLYVTTDYFLDYMGINHLEELPVIDELEIQAQESQLFGERIEEDENQ</sequence>
<keyword evidence="2 5" id="KW-0132">Cell division</keyword>
<reference evidence="12" key="8">
    <citation type="submission" date="2023-06" db="EMBL/GenBank/DDBJ databases">
        <title>PCVPA Blantyre Malawi Pneumococcal carriage surveillance isolates.</title>
        <authorList>
            <person name="Obolski U."/>
            <person name="Swarthout T.D."/>
            <person name="Kalizang'Oma A."/>
            <person name="Mwalukomo T.S."/>
            <person name="Cave R."/>
            <person name="Brown C."/>
            <person name="Cornick J."/>
            <person name="Kamng'Ona A."/>
            <person name="Msefula J."/>
            <person name="French N."/>
            <person name="Hyderman R."/>
        </authorList>
    </citation>
    <scope>NUCLEOTIDE SEQUENCE</scope>
    <source>
        <strain evidence="12">BVY8TH</strain>
    </source>
</reference>
<dbReference type="EMBL" id="NNBW01000115">
    <property type="protein sequence ID" value="OYL27636.1"/>
    <property type="molecule type" value="Genomic_DNA"/>
</dbReference>
<reference evidence="33 34" key="1">
    <citation type="submission" date="2015-03" db="EMBL/GenBank/DDBJ databases">
        <authorList>
            <consortium name="Pathogen Informatics"/>
            <person name="Murphy D."/>
        </authorList>
    </citation>
    <scope>NUCLEOTIDE SEQUENCE [LARGE SCALE GENOMIC DNA]</scope>
    <source>
        <strain evidence="9 36">0310</strain>
        <strain evidence="10 34">SMRU1414</strain>
        <strain evidence="7">SMRU158</strain>
        <strain evidence="8 35">SMRU1873</strain>
        <strain evidence="6">SMRU51</strain>
        <strain evidence="33 38">type strain: N</strain>
    </source>
</reference>
<accession>A0A064C4J6</accession>
<dbReference type="Proteomes" id="UP000042967">
    <property type="component" value="Unassembled WGS sequence"/>
</dbReference>
<evidence type="ECO:0000313" key="32">
    <source>
        <dbReference type="EMBL" id="VTH30743.1"/>
    </source>
</evidence>
<comment type="function">
    <text evidence="5">Participates in chromosomal partition during cell division. May act via the formation of a condensin-like complex containing Smc and ScpA that pull DNA away from mid-cell into both cell halves.</text>
</comment>
<evidence type="ECO:0000313" key="35">
    <source>
        <dbReference type="Proteomes" id="UP000043005"/>
    </source>
</evidence>
<dbReference type="Proteomes" id="UP001184693">
    <property type="component" value="Unassembled WGS sequence"/>
</dbReference>
<evidence type="ECO:0000313" key="29">
    <source>
        <dbReference type="EMBL" id="VQD07161.1"/>
    </source>
</evidence>
<evidence type="ECO:0000313" key="23">
    <source>
        <dbReference type="EMBL" id="TVW84329.1"/>
    </source>
</evidence>
<evidence type="ECO:0000313" key="8">
    <source>
        <dbReference type="EMBL" id="CJA28860.1"/>
    </source>
</evidence>
<dbReference type="EMBL" id="WNHN01000004">
    <property type="protein sequence ID" value="MTV76033.1"/>
    <property type="molecule type" value="Genomic_DNA"/>
</dbReference>
<dbReference type="EMBL" id="CAAULE010000035">
    <property type="protein sequence ID" value="VOG89226.1"/>
    <property type="molecule type" value="Genomic_DNA"/>
</dbReference>
<dbReference type="Proteomes" id="UP000314107">
    <property type="component" value="Unassembled WGS sequence"/>
</dbReference>
<keyword evidence="4 5" id="KW-0131">Cell cycle</keyword>
<evidence type="ECO:0000313" key="55">
    <source>
        <dbReference type="Proteomes" id="UP000476212"/>
    </source>
</evidence>
<dbReference type="Proteomes" id="UP000474228">
    <property type="component" value="Unassembled WGS sequence"/>
</dbReference>
<dbReference type="HAMAP" id="MF_01804">
    <property type="entry name" value="ScpB"/>
    <property type="match status" value="1"/>
</dbReference>
<evidence type="ECO:0000313" key="15">
    <source>
        <dbReference type="EMBL" id="MTV76033.1"/>
    </source>
</evidence>
<dbReference type="EMBL" id="CKTV01000002">
    <property type="protein sequence ID" value="CJA28860.1"/>
    <property type="molecule type" value="Genomic_DNA"/>
</dbReference>
<dbReference type="Gene3D" id="1.10.10.10">
    <property type="entry name" value="Winged helix-like DNA-binding domain superfamily/Winged helix DNA-binding domain"/>
    <property type="match status" value="2"/>
</dbReference>
<evidence type="ECO:0000313" key="47">
    <source>
        <dbReference type="Proteomes" id="UP000315060"/>
    </source>
</evidence>
<dbReference type="Proteomes" id="UP000476212">
    <property type="component" value="Unassembled WGS sequence"/>
</dbReference>
<dbReference type="SMR" id="A0A064C4J6"/>
<evidence type="ECO:0000313" key="38">
    <source>
        <dbReference type="Proteomes" id="UP000048507"/>
    </source>
</evidence>